<organism evidence="3 4">
    <name type="scientific">Enterospora canceri</name>
    <dbReference type="NCBI Taxonomy" id="1081671"/>
    <lineage>
        <taxon>Eukaryota</taxon>
        <taxon>Fungi</taxon>
        <taxon>Fungi incertae sedis</taxon>
        <taxon>Microsporidia</taxon>
        <taxon>Enterocytozoonidae</taxon>
        <taxon>Enterospora</taxon>
    </lineage>
</organism>
<dbReference type="InterPro" id="IPR012340">
    <property type="entry name" value="NA-bd_OB-fold"/>
</dbReference>
<dbReference type="Gene3D" id="2.40.50.360">
    <property type="entry name" value="RuvB-like helicase, domain II"/>
    <property type="match status" value="1"/>
</dbReference>
<dbReference type="InterPro" id="IPR010339">
    <property type="entry name" value="TIP49_P-loop"/>
</dbReference>
<comment type="catalytic activity">
    <reaction evidence="1">
        <text>ATP + H2O = ADP + phosphate + H(+)</text>
        <dbReference type="Rhea" id="RHEA:13065"/>
        <dbReference type="ChEBI" id="CHEBI:15377"/>
        <dbReference type="ChEBI" id="CHEBI:15378"/>
        <dbReference type="ChEBI" id="CHEBI:30616"/>
        <dbReference type="ChEBI" id="CHEBI:43474"/>
        <dbReference type="ChEBI" id="CHEBI:456216"/>
        <dbReference type="EC" id="3.6.4.12"/>
    </reaction>
</comment>
<dbReference type="Proteomes" id="UP000192639">
    <property type="component" value="Unassembled WGS sequence"/>
</dbReference>
<evidence type="ECO:0000259" key="2">
    <source>
        <dbReference type="Pfam" id="PF06068"/>
    </source>
</evidence>
<dbReference type="GO" id="GO:0006325">
    <property type="term" value="P:chromatin organization"/>
    <property type="evidence" value="ECO:0007669"/>
    <property type="project" value="UniProtKB-KW"/>
</dbReference>
<keyword evidence="1" id="KW-0804">Transcription</keyword>
<evidence type="ECO:0000256" key="1">
    <source>
        <dbReference type="RuleBase" id="RU363048"/>
    </source>
</evidence>
<dbReference type="GO" id="GO:0006281">
    <property type="term" value="P:DNA repair"/>
    <property type="evidence" value="ECO:0007669"/>
    <property type="project" value="UniProtKB-KW"/>
</dbReference>
<dbReference type="SUPFAM" id="SSF50249">
    <property type="entry name" value="Nucleic acid-binding proteins"/>
    <property type="match status" value="1"/>
</dbReference>
<comment type="function">
    <text evidence="1">DNA helicase participates in several chromatin remodeling complexes, including the SWR1 and the INO80 complexes.</text>
</comment>
<gene>
    <name evidence="3" type="primary">RUVB1</name>
    <name evidence="3" type="ORF">ECANGB1_1172</name>
</gene>
<accession>A0A1Y1S7D6</accession>
<keyword evidence="1" id="KW-0547">Nucleotide-binding</keyword>
<proteinExistence type="inferred from homology"/>
<dbReference type="Pfam" id="PF06068">
    <property type="entry name" value="TIP49"/>
    <property type="match status" value="1"/>
</dbReference>
<comment type="caution">
    <text evidence="3">The sequence shown here is derived from an EMBL/GenBank/DDBJ whole genome shotgun (WGS) entry which is preliminary data.</text>
</comment>
<dbReference type="EMBL" id="LWDP01000033">
    <property type="protein sequence ID" value="ORD94083.1"/>
    <property type="molecule type" value="Genomic_DNA"/>
</dbReference>
<dbReference type="GO" id="GO:0005524">
    <property type="term" value="F:ATP binding"/>
    <property type="evidence" value="ECO:0007669"/>
    <property type="project" value="UniProtKB-KW"/>
</dbReference>
<keyword evidence="1" id="KW-0378">Hydrolase</keyword>
<dbReference type="OrthoDB" id="10060499at2759"/>
<keyword evidence="1" id="KW-0805">Transcription regulation</keyword>
<dbReference type="GO" id="GO:0003678">
    <property type="term" value="F:DNA helicase activity"/>
    <property type="evidence" value="ECO:0007669"/>
    <property type="project" value="UniProtKB-EC"/>
</dbReference>
<dbReference type="InterPro" id="IPR042487">
    <property type="entry name" value="RuvBL1/2_DNA/RNA_bd_dom"/>
</dbReference>
<comment type="similarity">
    <text evidence="1">Belongs to the RuvB family.</text>
</comment>
<keyword evidence="1" id="KW-0156">Chromatin regulator</keyword>
<keyword evidence="1" id="KW-0067">ATP-binding</keyword>
<keyword evidence="1" id="KW-0227">DNA damage</keyword>
<name>A0A1Y1S7D6_9MICR</name>
<dbReference type="GO" id="GO:0016887">
    <property type="term" value="F:ATP hydrolysis activity"/>
    <property type="evidence" value="ECO:0007669"/>
    <property type="project" value="RHEA"/>
</dbReference>
<dbReference type="GO" id="GO:0005634">
    <property type="term" value="C:nucleus"/>
    <property type="evidence" value="ECO:0007669"/>
    <property type="project" value="UniProtKB-SubCell"/>
</dbReference>
<keyword evidence="4" id="KW-1185">Reference proteome</keyword>
<comment type="subcellular location">
    <subcellularLocation>
        <location evidence="1">Nucleus</location>
    </subcellularLocation>
</comment>
<dbReference type="VEuPathDB" id="MicrosporidiaDB:ECANGB1_1172"/>
<dbReference type="EC" id="3.6.4.12" evidence="1"/>
<reference evidence="3 4" key="1">
    <citation type="journal article" date="2017" name="Environ. Microbiol.">
        <title>Decay of the glycolytic pathway and adaptation to intranuclear parasitism within Enterocytozoonidae microsporidia.</title>
        <authorList>
            <person name="Wiredu Boakye D."/>
            <person name="Jaroenlak P."/>
            <person name="Prachumwat A."/>
            <person name="Williams T.A."/>
            <person name="Bateman K.S."/>
            <person name="Itsathitphaisarn O."/>
            <person name="Sritunyalucksana K."/>
            <person name="Paszkiewicz K.H."/>
            <person name="Moore K.A."/>
            <person name="Stentiford G.D."/>
            <person name="Williams B.A."/>
        </authorList>
    </citation>
    <scope>NUCLEOTIDE SEQUENCE [LARGE SCALE GENOMIC DNA]</scope>
    <source>
        <strain evidence="3 4">GB1</strain>
    </source>
</reference>
<dbReference type="InterPro" id="IPR027238">
    <property type="entry name" value="RuvB-like"/>
</dbReference>
<keyword evidence="1" id="KW-0234">DNA repair</keyword>
<protein>
    <recommendedName>
        <fullName evidence="1">RuvB-like helicase</fullName>
        <ecNumber evidence="1">3.6.4.12</ecNumber>
    </recommendedName>
</protein>
<dbReference type="AlphaFoldDB" id="A0A1Y1S7D6"/>
<keyword evidence="1" id="KW-0347">Helicase</keyword>
<sequence length="315" mass="35633">MEQEGNNSLRIPQNEAACALIGRFVAGNGECRVINVVSETPYYVRHLLKQLQFDYVATSRDSLEECVRNSLNVTYKVTKNAYEGEVTEIRHLGDVYEISLMSTKETKKISLPSYLVGQIELIRIGDVVYCEPSLGVVKKTGRSENKVNEHDLEGGRYVHVPKGRVNKRKEKEITVTLKDIDLSYGSKEKATEFIKEKPGEIRNALICVDCTSGDLDGVSEEVIRKYASEFDCFKFILINSKIKNVLRVELRGIDHGELIRFVCKEENCDGVISTDEGRDLVLKTLKEKQDSFDEILQVLKISTGIEELKENLSMI</sequence>
<evidence type="ECO:0000313" key="3">
    <source>
        <dbReference type="EMBL" id="ORD94083.1"/>
    </source>
</evidence>
<evidence type="ECO:0000313" key="4">
    <source>
        <dbReference type="Proteomes" id="UP000192639"/>
    </source>
</evidence>
<keyword evidence="1" id="KW-0539">Nucleus</keyword>
<feature type="domain" description="TIP49 P-loop" evidence="2">
    <location>
        <begin position="61"/>
        <end position="204"/>
    </location>
</feature>
<dbReference type="PANTHER" id="PTHR11093">
    <property type="entry name" value="RUVB-RELATED REPTIN AND PONTIN"/>
    <property type="match status" value="1"/>
</dbReference>